<evidence type="ECO:0000313" key="3">
    <source>
        <dbReference type="Proteomes" id="UP001273136"/>
    </source>
</evidence>
<dbReference type="SUPFAM" id="SSF64005">
    <property type="entry name" value="Undecaprenyl diphosphate synthase"/>
    <property type="match status" value="1"/>
</dbReference>
<dbReference type="Pfam" id="PF01255">
    <property type="entry name" value="Prenyltransf"/>
    <property type="match status" value="1"/>
</dbReference>
<dbReference type="PANTHER" id="PTHR10291">
    <property type="entry name" value="DEHYDRODOLICHYL DIPHOSPHATE SYNTHASE FAMILY MEMBER"/>
    <property type="match status" value="1"/>
</dbReference>
<dbReference type="Proteomes" id="UP001273136">
    <property type="component" value="Unassembled WGS sequence"/>
</dbReference>
<dbReference type="PANTHER" id="PTHR10291:SF28">
    <property type="entry name" value="UNDECAPRENYL DIPHOSPHATE SYNTHASE"/>
    <property type="match status" value="1"/>
</dbReference>
<dbReference type="FunFam" id="3.40.1180.10:FF:000016">
    <property type="entry name" value="Undecaprenyl diphosphate synthase"/>
    <property type="match status" value="1"/>
</dbReference>
<keyword evidence="3" id="KW-1185">Reference proteome</keyword>
<dbReference type="GO" id="GO:0033850">
    <property type="term" value="F:Z-farnesyl diphosphate synthase activity"/>
    <property type="evidence" value="ECO:0007669"/>
    <property type="project" value="UniProtKB-EC"/>
</dbReference>
<evidence type="ECO:0000256" key="1">
    <source>
        <dbReference type="ARBA" id="ARBA00022679"/>
    </source>
</evidence>
<dbReference type="RefSeq" id="WP_338093266.1">
    <property type="nucleotide sequence ID" value="NZ_JAWDKA010000001.1"/>
</dbReference>
<dbReference type="InterPro" id="IPR001441">
    <property type="entry name" value="UPP_synth-like"/>
</dbReference>
<accession>A0AAE4SAV7</accession>
<proteinExistence type="predicted"/>
<dbReference type="Gene3D" id="3.40.1180.10">
    <property type="entry name" value="Decaprenyl diphosphate synthase-like"/>
    <property type="match status" value="1"/>
</dbReference>
<dbReference type="EC" id="2.5.1.68" evidence="2"/>
<protein>
    <submittedName>
        <fullName evidence="2">(2Z,6E)-farnesyl diphosphate synthase</fullName>
        <ecNumber evidence="2">2.5.1.68</ecNumber>
    </submittedName>
</protein>
<organism evidence="2 3">
    <name type="scientific">Methanorbis furvi</name>
    <dbReference type="NCBI Taxonomy" id="3028299"/>
    <lineage>
        <taxon>Archaea</taxon>
        <taxon>Methanobacteriati</taxon>
        <taxon>Methanobacteriota</taxon>
        <taxon>Stenosarchaea group</taxon>
        <taxon>Methanomicrobia</taxon>
        <taxon>Methanomicrobiales</taxon>
        <taxon>Methanocorpusculaceae</taxon>
        <taxon>Methanorbis</taxon>
    </lineage>
</organism>
<evidence type="ECO:0000313" key="2">
    <source>
        <dbReference type="EMBL" id="MDV0440870.1"/>
    </source>
</evidence>
<dbReference type="EMBL" id="JAWDKA010000001">
    <property type="protein sequence ID" value="MDV0440870.1"/>
    <property type="molecule type" value="Genomic_DNA"/>
</dbReference>
<dbReference type="GO" id="GO:0016094">
    <property type="term" value="P:polyprenol biosynthetic process"/>
    <property type="evidence" value="ECO:0007669"/>
    <property type="project" value="TreeGrafter"/>
</dbReference>
<comment type="caution">
    <text evidence="2">The sequence shown here is derived from an EMBL/GenBank/DDBJ whole genome shotgun (WGS) entry which is preliminary data.</text>
</comment>
<dbReference type="GO" id="GO:0045547">
    <property type="term" value="F:ditrans,polycis-polyprenyl diphosphate synthase [(2E,6E)-farnesyl diphosphate specific] activity"/>
    <property type="evidence" value="ECO:0007669"/>
    <property type="project" value="TreeGrafter"/>
</dbReference>
<gene>
    <name evidence="2" type="primary">uppS</name>
    <name evidence="2" type="ORF">McpAg1_00470</name>
</gene>
<keyword evidence="1 2" id="KW-0808">Transferase</keyword>
<sequence length="200" mass="23299">MVCLLYEYLLRRKLDENMFPEEICFMLSEADFLANPGRVETVCRWCMDFPAIKKIIFHISSKNPNSQKEMTPLLQNLADTAIVRISTPSGEETFGTGQPEILLVVGRSGREEITDAIIQIAKEEIDPAEITEETIESHLRYQVNPDFVIKTGGSHLTDFLIWQSVYSELFFTDVNWNRFRRLDLLRALRDYQTRIRRYGQ</sequence>
<name>A0AAE4SAV7_9EURY</name>
<dbReference type="AlphaFoldDB" id="A0AAE4SAV7"/>
<dbReference type="InterPro" id="IPR036424">
    <property type="entry name" value="UPP_synth-like_sf"/>
</dbReference>
<reference evidence="2" key="1">
    <citation type="submission" date="2023-06" db="EMBL/GenBank/DDBJ databases">
        <title>Genome sequence of Methancorpusculaceae sp. Ag1.</title>
        <authorList>
            <person name="Protasov E."/>
            <person name="Platt K."/>
            <person name="Poehlein A."/>
            <person name="Daniel R."/>
            <person name="Brune A."/>
        </authorList>
    </citation>
    <scope>NUCLEOTIDE SEQUENCE</scope>
    <source>
        <strain evidence="2">Ag1</strain>
    </source>
</reference>